<dbReference type="InterPro" id="IPR004358">
    <property type="entry name" value="Sig_transdc_His_kin-like_C"/>
</dbReference>
<evidence type="ECO:0000256" key="13">
    <source>
        <dbReference type="ARBA" id="ARBA00023136"/>
    </source>
</evidence>
<evidence type="ECO:0000256" key="14">
    <source>
        <dbReference type="SAM" id="Phobius"/>
    </source>
</evidence>
<dbReference type="CDD" id="cd00075">
    <property type="entry name" value="HATPase"/>
    <property type="match status" value="1"/>
</dbReference>
<dbReference type="SUPFAM" id="SSF47384">
    <property type="entry name" value="Homodimeric domain of signal transducing histidine kinase"/>
    <property type="match status" value="1"/>
</dbReference>
<evidence type="ECO:0000256" key="2">
    <source>
        <dbReference type="ARBA" id="ARBA00004651"/>
    </source>
</evidence>
<dbReference type="InterPro" id="IPR036890">
    <property type="entry name" value="HATPase_C_sf"/>
</dbReference>
<keyword evidence="7 14" id="KW-0812">Transmembrane</keyword>
<feature type="domain" description="Histidine kinase" evidence="15">
    <location>
        <begin position="166"/>
        <end position="385"/>
    </location>
</feature>
<evidence type="ECO:0000256" key="7">
    <source>
        <dbReference type="ARBA" id="ARBA00022692"/>
    </source>
</evidence>
<dbReference type="InterPro" id="IPR050398">
    <property type="entry name" value="HssS/ArlS-like"/>
</dbReference>
<comment type="subcellular location">
    <subcellularLocation>
        <location evidence="2">Cell membrane</location>
        <topology evidence="2">Multi-pass membrane protein</topology>
    </subcellularLocation>
</comment>
<evidence type="ECO:0000259" key="15">
    <source>
        <dbReference type="PROSITE" id="PS50109"/>
    </source>
</evidence>
<dbReference type="Gene3D" id="3.30.565.10">
    <property type="entry name" value="Histidine kinase-like ATPase, C-terminal domain"/>
    <property type="match status" value="1"/>
</dbReference>
<evidence type="ECO:0000256" key="11">
    <source>
        <dbReference type="ARBA" id="ARBA00022989"/>
    </source>
</evidence>
<protein>
    <recommendedName>
        <fullName evidence="3">histidine kinase</fullName>
        <ecNumber evidence="3">2.7.13.3</ecNumber>
    </recommendedName>
</protein>
<dbReference type="InterPro" id="IPR003594">
    <property type="entry name" value="HATPase_dom"/>
</dbReference>
<dbReference type="SMART" id="SM00388">
    <property type="entry name" value="HisKA"/>
    <property type="match status" value="1"/>
</dbReference>
<dbReference type="SMART" id="SM00387">
    <property type="entry name" value="HATPase_c"/>
    <property type="match status" value="1"/>
</dbReference>
<evidence type="ECO:0000256" key="9">
    <source>
        <dbReference type="ARBA" id="ARBA00022777"/>
    </source>
</evidence>
<dbReference type="Gene3D" id="1.10.287.130">
    <property type="match status" value="1"/>
</dbReference>
<evidence type="ECO:0000256" key="3">
    <source>
        <dbReference type="ARBA" id="ARBA00012438"/>
    </source>
</evidence>
<sequence>MKVKRKRNEDFKLTNREKNELWFETAMTIVLLLLANIAIGNILTNFIRTNQGVTDGIFIIKQSITFGPWHQHFLSWEGLFWILMLLFDAVVVWWRIIRVYRRIQISRIIDELHYISDGHFDHRISFRLTGDNERVVNSVNTLVDNVIQSLDEERRIEKSKDDLVTSVSHDLRTPLTSIIGYLGLIEDHQYQNDEELRKYCHIAYQKSQQMKKLVDRLFEYTKANNIGEQRLEINQIDVNQLLTQLETSFALEAQKRGMEIRVRPLETDVTMAANAEMLGRVFNNLIMNALKYGNDGHQIWLTANQEDPNTVTFQVANDGKSIPKKVIHKIFDRFYREELSRNVETGGSGLGLAIVREIINNQGGTIQAESNSKWTTFTFTLPLKSTPQTS</sequence>
<feature type="transmembrane region" description="Helical" evidence="14">
    <location>
        <begin position="78"/>
        <end position="97"/>
    </location>
</feature>
<organism evidence="16 17">
    <name type="scientific">Fructilactobacillus carniphilus</name>
    <dbReference type="NCBI Taxonomy" id="2940297"/>
    <lineage>
        <taxon>Bacteria</taxon>
        <taxon>Bacillati</taxon>
        <taxon>Bacillota</taxon>
        <taxon>Bacilli</taxon>
        <taxon>Lactobacillales</taxon>
        <taxon>Lactobacillaceae</taxon>
        <taxon>Fructilactobacillus</taxon>
    </lineage>
</organism>
<feature type="transmembrane region" description="Helical" evidence="14">
    <location>
        <begin position="21"/>
        <end position="43"/>
    </location>
</feature>
<dbReference type="Proteomes" id="UP001056164">
    <property type="component" value="Chromosome"/>
</dbReference>
<dbReference type="PROSITE" id="PS50109">
    <property type="entry name" value="HIS_KIN"/>
    <property type="match status" value="1"/>
</dbReference>
<keyword evidence="12" id="KW-0902">Two-component regulatory system</keyword>
<keyword evidence="11 14" id="KW-1133">Transmembrane helix</keyword>
<dbReference type="Pfam" id="PF00512">
    <property type="entry name" value="HisKA"/>
    <property type="match status" value="1"/>
</dbReference>
<evidence type="ECO:0000256" key="12">
    <source>
        <dbReference type="ARBA" id="ARBA00023012"/>
    </source>
</evidence>
<keyword evidence="6" id="KW-0808">Transferase</keyword>
<dbReference type="EC" id="2.7.13.3" evidence="3"/>
<dbReference type="Pfam" id="PF02518">
    <property type="entry name" value="HATPase_c"/>
    <property type="match status" value="1"/>
</dbReference>
<dbReference type="PRINTS" id="PR00344">
    <property type="entry name" value="BCTRLSENSOR"/>
</dbReference>
<name>A0ABY5BUK6_9LACO</name>
<keyword evidence="5" id="KW-0597">Phosphoprotein</keyword>
<comment type="catalytic activity">
    <reaction evidence="1">
        <text>ATP + protein L-histidine = ADP + protein N-phospho-L-histidine.</text>
        <dbReference type="EC" id="2.7.13.3"/>
    </reaction>
</comment>
<dbReference type="CDD" id="cd00082">
    <property type="entry name" value="HisKA"/>
    <property type="match status" value="1"/>
</dbReference>
<dbReference type="PANTHER" id="PTHR45528">
    <property type="entry name" value="SENSOR HISTIDINE KINASE CPXA"/>
    <property type="match status" value="1"/>
</dbReference>
<dbReference type="PANTHER" id="PTHR45528:SF1">
    <property type="entry name" value="SENSOR HISTIDINE KINASE CPXA"/>
    <property type="match status" value="1"/>
</dbReference>
<evidence type="ECO:0000313" key="16">
    <source>
        <dbReference type="EMBL" id="USS90187.1"/>
    </source>
</evidence>
<keyword evidence="4" id="KW-1003">Cell membrane</keyword>
<dbReference type="InterPro" id="IPR003661">
    <property type="entry name" value="HisK_dim/P_dom"/>
</dbReference>
<evidence type="ECO:0000256" key="4">
    <source>
        <dbReference type="ARBA" id="ARBA00022475"/>
    </source>
</evidence>
<dbReference type="InterPro" id="IPR005467">
    <property type="entry name" value="His_kinase_dom"/>
</dbReference>
<keyword evidence="9 16" id="KW-0418">Kinase</keyword>
<reference evidence="16" key="1">
    <citation type="submission" date="2022-05" db="EMBL/GenBank/DDBJ databases">
        <authorList>
            <person name="Oliphant S.A."/>
            <person name="Watson-Haigh N.S."/>
            <person name="Sumby K.M."/>
            <person name="Gardner J.M."/>
            <person name="Jiranek V."/>
        </authorList>
    </citation>
    <scope>NUCLEOTIDE SEQUENCE</scope>
    <source>
        <strain evidence="16">KI4_A6</strain>
    </source>
</reference>
<dbReference type="GO" id="GO:0016301">
    <property type="term" value="F:kinase activity"/>
    <property type="evidence" value="ECO:0007669"/>
    <property type="project" value="UniProtKB-KW"/>
</dbReference>
<evidence type="ECO:0000256" key="1">
    <source>
        <dbReference type="ARBA" id="ARBA00000085"/>
    </source>
</evidence>
<keyword evidence="13 14" id="KW-0472">Membrane</keyword>
<evidence type="ECO:0000256" key="6">
    <source>
        <dbReference type="ARBA" id="ARBA00022679"/>
    </source>
</evidence>
<dbReference type="InterPro" id="IPR036097">
    <property type="entry name" value="HisK_dim/P_sf"/>
</dbReference>
<evidence type="ECO:0000256" key="8">
    <source>
        <dbReference type="ARBA" id="ARBA00022741"/>
    </source>
</evidence>
<keyword evidence="17" id="KW-1185">Reference proteome</keyword>
<evidence type="ECO:0000313" key="17">
    <source>
        <dbReference type="Proteomes" id="UP001056164"/>
    </source>
</evidence>
<dbReference type="EMBL" id="CP097121">
    <property type="protein sequence ID" value="USS90187.1"/>
    <property type="molecule type" value="Genomic_DNA"/>
</dbReference>
<gene>
    <name evidence="16" type="ORF">M3M37_04910</name>
</gene>
<evidence type="ECO:0000256" key="10">
    <source>
        <dbReference type="ARBA" id="ARBA00022840"/>
    </source>
</evidence>
<proteinExistence type="predicted"/>
<dbReference type="SUPFAM" id="SSF55874">
    <property type="entry name" value="ATPase domain of HSP90 chaperone/DNA topoisomerase II/histidine kinase"/>
    <property type="match status" value="1"/>
</dbReference>
<keyword evidence="10" id="KW-0067">ATP-binding</keyword>
<evidence type="ECO:0000256" key="5">
    <source>
        <dbReference type="ARBA" id="ARBA00022553"/>
    </source>
</evidence>
<accession>A0ABY5BUK6</accession>
<keyword evidence="8" id="KW-0547">Nucleotide-binding</keyword>